<dbReference type="RefSeq" id="WP_183571643.1">
    <property type="nucleotide sequence ID" value="NZ_JACHOP010000017.1"/>
</dbReference>
<gene>
    <name evidence="1" type="ORF">HNR00_003574</name>
</gene>
<comment type="caution">
    <text evidence="1">The sequence shown here is derived from an EMBL/GenBank/DDBJ whole genome shotgun (WGS) entry which is preliminary data.</text>
</comment>
<dbReference type="EMBL" id="JACHOP010000017">
    <property type="protein sequence ID" value="MBB5758847.1"/>
    <property type="molecule type" value="Genomic_DNA"/>
</dbReference>
<proteinExistence type="predicted"/>
<sequence length="104" mass="11292">MRTEIETAIRATHCWIMIRFYGAALPASLSAAYDEAEGAFAMLAEAAPRERARLTRQGFGVETLKGLQLAIEDAGLWPAYAKDARPFTGRAYDLDEGLALASAL</sequence>
<protein>
    <submittedName>
        <fullName evidence="1">Uncharacterized protein</fullName>
    </submittedName>
</protein>
<accession>A0A840ZPQ1</accession>
<dbReference type="AlphaFoldDB" id="A0A840ZPQ1"/>
<organism evidence="1 2">
    <name type="scientific">Methylorubrum rhodinum</name>
    <dbReference type="NCBI Taxonomy" id="29428"/>
    <lineage>
        <taxon>Bacteria</taxon>
        <taxon>Pseudomonadati</taxon>
        <taxon>Pseudomonadota</taxon>
        <taxon>Alphaproteobacteria</taxon>
        <taxon>Hyphomicrobiales</taxon>
        <taxon>Methylobacteriaceae</taxon>
        <taxon>Methylorubrum</taxon>
    </lineage>
</organism>
<name>A0A840ZPQ1_9HYPH</name>
<keyword evidence="2" id="KW-1185">Reference proteome</keyword>
<evidence type="ECO:0000313" key="2">
    <source>
        <dbReference type="Proteomes" id="UP000583454"/>
    </source>
</evidence>
<reference evidence="1 2" key="1">
    <citation type="submission" date="2020-08" db="EMBL/GenBank/DDBJ databases">
        <title>Genomic Encyclopedia of Type Strains, Phase IV (KMG-IV): sequencing the most valuable type-strain genomes for metagenomic binning, comparative biology and taxonomic classification.</title>
        <authorList>
            <person name="Goeker M."/>
        </authorList>
    </citation>
    <scope>NUCLEOTIDE SEQUENCE [LARGE SCALE GENOMIC DNA]</scope>
    <source>
        <strain evidence="1 2">DSM 2163</strain>
    </source>
</reference>
<evidence type="ECO:0000313" key="1">
    <source>
        <dbReference type="EMBL" id="MBB5758847.1"/>
    </source>
</evidence>
<dbReference type="Proteomes" id="UP000583454">
    <property type="component" value="Unassembled WGS sequence"/>
</dbReference>